<dbReference type="Proteomes" id="UP000294847">
    <property type="component" value="Chromosome 2"/>
</dbReference>
<evidence type="ECO:0000256" key="6">
    <source>
        <dbReference type="ARBA" id="ARBA00023004"/>
    </source>
</evidence>
<feature type="signal peptide" evidence="11">
    <location>
        <begin position="1"/>
        <end position="25"/>
    </location>
</feature>
<organism evidence="12 13">
    <name type="scientific">Pyricularia oryzae</name>
    <name type="common">Rice blast fungus</name>
    <name type="synonym">Magnaporthe oryzae</name>
    <dbReference type="NCBI Taxonomy" id="318829"/>
    <lineage>
        <taxon>Eukaryota</taxon>
        <taxon>Fungi</taxon>
        <taxon>Dikarya</taxon>
        <taxon>Ascomycota</taxon>
        <taxon>Pezizomycotina</taxon>
        <taxon>Sordariomycetes</taxon>
        <taxon>Sordariomycetidae</taxon>
        <taxon>Magnaporthales</taxon>
        <taxon>Pyriculariaceae</taxon>
        <taxon>Pyricularia</taxon>
    </lineage>
</organism>
<dbReference type="AlphaFoldDB" id="A0A4P7NAZ9"/>
<dbReference type="PRINTS" id="PR00465">
    <property type="entry name" value="EP450IV"/>
</dbReference>
<evidence type="ECO:0000256" key="5">
    <source>
        <dbReference type="ARBA" id="ARBA00023002"/>
    </source>
</evidence>
<evidence type="ECO:0000313" key="13">
    <source>
        <dbReference type="Proteomes" id="UP000294847"/>
    </source>
</evidence>
<comment type="cofactor">
    <cofactor evidence="1 8">
        <name>heme</name>
        <dbReference type="ChEBI" id="CHEBI:30413"/>
    </cofactor>
</comment>
<keyword evidence="6 8" id="KW-0408">Iron</keyword>
<evidence type="ECO:0000256" key="11">
    <source>
        <dbReference type="SAM" id="SignalP"/>
    </source>
</evidence>
<dbReference type="InterPro" id="IPR036396">
    <property type="entry name" value="Cyt_P450_sf"/>
</dbReference>
<evidence type="ECO:0000256" key="7">
    <source>
        <dbReference type="ARBA" id="ARBA00023033"/>
    </source>
</evidence>
<dbReference type="GO" id="GO:0016705">
    <property type="term" value="F:oxidoreductase activity, acting on paired donors, with incorporation or reduction of molecular oxygen"/>
    <property type="evidence" value="ECO:0007669"/>
    <property type="project" value="InterPro"/>
</dbReference>
<evidence type="ECO:0000256" key="3">
    <source>
        <dbReference type="ARBA" id="ARBA00022617"/>
    </source>
</evidence>
<reference evidence="12 13" key="1">
    <citation type="journal article" date="2019" name="Mol. Biol. Evol.">
        <title>Blast fungal genomes show frequent chromosomal changes, gene gains and losses, and effector gene turnover.</title>
        <authorList>
            <person name="Gomez Luciano L.B."/>
            <person name="Jason Tsai I."/>
            <person name="Chuma I."/>
            <person name="Tosa Y."/>
            <person name="Chen Y.H."/>
            <person name="Li J.Y."/>
            <person name="Li M.Y."/>
            <person name="Jade Lu M.Y."/>
            <person name="Nakayashiki H."/>
            <person name="Li W.H."/>
        </authorList>
    </citation>
    <scope>NUCLEOTIDE SEQUENCE [LARGE SCALE GENOMIC DNA]</scope>
    <source>
        <strain evidence="12">MZ5-1-6</strain>
    </source>
</reference>
<dbReference type="PROSITE" id="PS00086">
    <property type="entry name" value="CYTOCHROME_P450"/>
    <property type="match status" value="1"/>
</dbReference>
<evidence type="ECO:0000256" key="1">
    <source>
        <dbReference type="ARBA" id="ARBA00001971"/>
    </source>
</evidence>
<evidence type="ECO:0008006" key="14">
    <source>
        <dbReference type="Google" id="ProtNLM"/>
    </source>
</evidence>
<dbReference type="Pfam" id="PF00067">
    <property type="entry name" value="p450"/>
    <property type="match status" value="1"/>
</dbReference>
<evidence type="ECO:0000256" key="9">
    <source>
        <dbReference type="RuleBase" id="RU000461"/>
    </source>
</evidence>
<keyword evidence="10" id="KW-1133">Transmembrane helix</keyword>
<dbReference type="GO" id="GO:0020037">
    <property type="term" value="F:heme binding"/>
    <property type="evidence" value="ECO:0007669"/>
    <property type="project" value="InterPro"/>
</dbReference>
<evidence type="ECO:0000256" key="2">
    <source>
        <dbReference type="ARBA" id="ARBA00010617"/>
    </source>
</evidence>
<accession>A0A4P7NAZ9</accession>
<keyword evidence="7 9" id="KW-0503">Monooxygenase</keyword>
<dbReference type="SUPFAM" id="SSF48264">
    <property type="entry name" value="Cytochrome P450"/>
    <property type="match status" value="1"/>
</dbReference>
<name>A0A4P7NAZ9_PYROR</name>
<evidence type="ECO:0000256" key="4">
    <source>
        <dbReference type="ARBA" id="ARBA00022723"/>
    </source>
</evidence>
<dbReference type="InterPro" id="IPR017972">
    <property type="entry name" value="Cyt_P450_CS"/>
</dbReference>
<dbReference type="Gene3D" id="1.10.630.10">
    <property type="entry name" value="Cytochrome P450"/>
    <property type="match status" value="1"/>
</dbReference>
<evidence type="ECO:0000256" key="8">
    <source>
        <dbReference type="PIRSR" id="PIRSR602403-1"/>
    </source>
</evidence>
<feature type="binding site" description="axial binding residue" evidence="8">
    <location>
        <position position="497"/>
    </location>
    <ligand>
        <name>heme</name>
        <dbReference type="ChEBI" id="CHEBI:30413"/>
    </ligand>
    <ligandPart>
        <name>Fe</name>
        <dbReference type="ChEBI" id="CHEBI:18248"/>
    </ligandPart>
</feature>
<dbReference type="GO" id="GO:0005506">
    <property type="term" value="F:iron ion binding"/>
    <property type="evidence" value="ECO:0007669"/>
    <property type="project" value="InterPro"/>
</dbReference>
<comment type="similarity">
    <text evidence="2 9">Belongs to the cytochrome P450 family.</text>
</comment>
<keyword evidence="5 9" id="KW-0560">Oxidoreductase</keyword>
<feature type="transmembrane region" description="Helical" evidence="10">
    <location>
        <begin position="322"/>
        <end position="342"/>
    </location>
</feature>
<dbReference type="CDD" id="cd11041">
    <property type="entry name" value="CYP503A1-like"/>
    <property type="match status" value="1"/>
</dbReference>
<keyword evidence="4 8" id="KW-0479">Metal-binding</keyword>
<sequence>MGWAAHLVVLALMGATLLLARLVHATTTRIYRHKHIWDKLDCVGGVSATSSTPTWIAALFRSISGLQDAAQDGYDRFVKSTTRGPRPFVLPTMWTGGPIVVLPPSMLPLVNRSPSHETGVPGLLEQFQFRYLHPDPDVWANTAIHFDVVRRDMAQKNMAPLAATIAGEWAAAFRACWDEDPAAAGKTVGVGGVSAWDSGVRIMARVAMRVLVGLPGCRDESFFELSQLYARAFIVDGVAINCLPPVLRPLLAPVLALRARYYQRRVVGALVPLVEQRLARAAIEEADKTKHEPGDVIRWLIARSAAEGNPEQMQPVKIARRVVALMSMFGFAIGWVFAHALLDIYGGPSRDDVVAGLEDECDRVRRRHGGSIDTKEAVEALFRVDSAVRESMRLSDVSVHILPLDVVAGEGIDLGGGVRITPGCGLRAVFPAQMVHADPDNYADPKTYDAFRFSRPFEADVVQQDGGANGDEREKKRELMTTTTATFLPFGYGRRSCPGRWLVAHMVKQALAHVVLNYHVEVTQRPGPRRALLNFMLPAEAARIAVNRKKNVQN</sequence>
<evidence type="ECO:0000313" key="12">
    <source>
        <dbReference type="EMBL" id="QBZ57370.1"/>
    </source>
</evidence>
<dbReference type="PANTHER" id="PTHR46206:SF1">
    <property type="entry name" value="P450, PUTATIVE (EUROFUNG)-RELATED"/>
    <property type="match status" value="1"/>
</dbReference>
<dbReference type="EMBL" id="CP034205">
    <property type="protein sequence ID" value="QBZ57370.1"/>
    <property type="molecule type" value="Genomic_DNA"/>
</dbReference>
<dbReference type="InterPro" id="IPR001128">
    <property type="entry name" value="Cyt_P450"/>
</dbReference>
<gene>
    <name evidence="12" type="ORF">PoMZ_02294</name>
</gene>
<keyword evidence="10" id="KW-0472">Membrane</keyword>
<keyword evidence="11" id="KW-0732">Signal</keyword>
<proteinExistence type="inferred from homology"/>
<dbReference type="InterPro" id="IPR002403">
    <property type="entry name" value="Cyt_P450_E_grp-IV"/>
</dbReference>
<keyword evidence="10" id="KW-0812">Transmembrane</keyword>
<dbReference type="PANTHER" id="PTHR46206">
    <property type="entry name" value="CYTOCHROME P450"/>
    <property type="match status" value="1"/>
</dbReference>
<dbReference type="GO" id="GO:0004497">
    <property type="term" value="F:monooxygenase activity"/>
    <property type="evidence" value="ECO:0007669"/>
    <property type="project" value="UniProtKB-KW"/>
</dbReference>
<evidence type="ECO:0000256" key="10">
    <source>
        <dbReference type="SAM" id="Phobius"/>
    </source>
</evidence>
<feature type="chain" id="PRO_5020195169" description="Cytochrome P450" evidence="11">
    <location>
        <begin position="26"/>
        <end position="554"/>
    </location>
</feature>
<keyword evidence="3 8" id="KW-0349">Heme</keyword>
<protein>
    <recommendedName>
        <fullName evidence="14">Cytochrome P450</fullName>
    </recommendedName>
</protein>